<comment type="caution">
    <text evidence="6">The sequence shown here is derived from an EMBL/GenBank/DDBJ whole genome shotgun (WGS) entry which is preliminary data.</text>
</comment>
<organism evidence="6 7">
    <name type="scientific">Actinoallomurus iriomotensis</name>
    <dbReference type="NCBI Taxonomy" id="478107"/>
    <lineage>
        <taxon>Bacteria</taxon>
        <taxon>Bacillati</taxon>
        <taxon>Actinomycetota</taxon>
        <taxon>Actinomycetes</taxon>
        <taxon>Streptosporangiales</taxon>
        <taxon>Thermomonosporaceae</taxon>
        <taxon>Actinoallomurus</taxon>
    </lineage>
</organism>
<dbReference type="AlphaFoldDB" id="A0A9W6RPM5"/>
<dbReference type="InterPro" id="IPR009057">
    <property type="entry name" value="Homeodomain-like_sf"/>
</dbReference>
<evidence type="ECO:0000313" key="7">
    <source>
        <dbReference type="Proteomes" id="UP001165135"/>
    </source>
</evidence>
<dbReference type="RefSeq" id="WP_285627471.1">
    <property type="nucleotide sequence ID" value="NZ_BSTJ01000007.1"/>
</dbReference>
<dbReference type="Proteomes" id="UP001165135">
    <property type="component" value="Unassembled WGS sequence"/>
</dbReference>
<dbReference type="InterPro" id="IPR049445">
    <property type="entry name" value="TetR_SbtR-like_C"/>
</dbReference>
<dbReference type="InterPro" id="IPR036271">
    <property type="entry name" value="Tet_transcr_reg_TetR-rel_C_sf"/>
</dbReference>
<reference evidence="6" key="1">
    <citation type="submission" date="2023-03" db="EMBL/GenBank/DDBJ databases">
        <title>Actinoallomurus iriomotensis NBRC 103681.</title>
        <authorList>
            <person name="Ichikawa N."/>
            <person name="Sato H."/>
            <person name="Tonouchi N."/>
        </authorList>
    </citation>
    <scope>NUCLEOTIDE SEQUENCE</scope>
    <source>
        <strain evidence="6">NBRC 103681</strain>
    </source>
</reference>
<evidence type="ECO:0000256" key="3">
    <source>
        <dbReference type="ARBA" id="ARBA00023163"/>
    </source>
</evidence>
<dbReference type="InterPro" id="IPR050109">
    <property type="entry name" value="HTH-type_TetR-like_transc_reg"/>
</dbReference>
<feature type="DNA-binding region" description="H-T-H motif" evidence="4">
    <location>
        <begin position="38"/>
        <end position="57"/>
    </location>
</feature>
<dbReference type="PROSITE" id="PS50977">
    <property type="entry name" value="HTH_TETR_2"/>
    <property type="match status" value="1"/>
</dbReference>
<dbReference type="PANTHER" id="PTHR30055">
    <property type="entry name" value="HTH-TYPE TRANSCRIPTIONAL REGULATOR RUTR"/>
    <property type="match status" value="1"/>
</dbReference>
<dbReference type="Pfam" id="PF00440">
    <property type="entry name" value="TetR_N"/>
    <property type="match status" value="1"/>
</dbReference>
<dbReference type="InterPro" id="IPR001647">
    <property type="entry name" value="HTH_TetR"/>
</dbReference>
<dbReference type="EMBL" id="BSTJ01000007">
    <property type="protein sequence ID" value="GLY77650.1"/>
    <property type="molecule type" value="Genomic_DNA"/>
</dbReference>
<evidence type="ECO:0000259" key="5">
    <source>
        <dbReference type="PROSITE" id="PS50977"/>
    </source>
</evidence>
<dbReference type="Pfam" id="PF21597">
    <property type="entry name" value="TetR_C_43"/>
    <property type="match status" value="1"/>
</dbReference>
<dbReference type="PRINTS" id="PR00455">
    <property type="entry name" value="HTHTETR"/>
</dbReference>
<accession>A0A9W6RPM5</accession>
<sequence length="191" mass="20727">MSRPPSASRRPRADAERNRLRILDAARTLFAERGAEVQMPEIARTADVGIGTVYRHFPTQRALIEAAADHRFAEIQDFARTECLDNASPGTALACYLRHVGEVLAGDRGLSIAIETSRATPGSEPRGTVRADLESTVRLLIEKDQAAGALREDCTVGDVYMIAGSLSAAIRTGSGDWRRLLDLVLDGLRPC</sequence>
<keyword evidence="1" id="KW-0805">Transcription regulation</keyword>
<proteinExistence type="predicted"/>
<evidence type="ECO:0000256" key="4">
    <source>
        <dbReference type="PROSITE-ProRule" id="PRU00335"/>
    </source>
</evidence>
<dbReference type="GO" id="GO:0000976">
    <property type="term" value="F:transcription cis-regulatory region binding"/>
    <property type="evidence" value="ECO:0007669"/>
    <property type="project" value="TreeGrafter"/>
</dbReference>
<dbReference type="PANTHER" id="PTHR30055:SF234">
    <property type="entry name" value="HTH-TYPE TRANSCRIPTIONAL REGULATOR BETI"/>
    <property type="match status" value="1"/>
</dbReference>
<keyword evidence="2 4" id="KW-0238">DNA-binding</keyword>
<dbReference type="GO" id="GO:0003700">
    <property type="term" value="F:DNA-binding transcription factor activity"/>
    <property type="evidence" value="ECO:0007669"/>
    <property type="project" value="TreeGrafter"/>
</dbReference>
<dbReference type="SUPFAM" id="SSF48498">
    <property type="entry name" value="Tetracyclin repressor-like, C-terminal domain"/>
    <property type="match status" value="1"/>
</dbReference>
<dbReference type="Gene3D" id="1.10.357.10">
    <property type="entry name" value="Tetracycline Repressor, domain 2"/>
    <property type="match status" value="1"/>
</dbReference>
<name>A0A9W6RPM5_9ACTN</name>
<dbReference type="SUPFAM" id="SSF46689">
    <property type="entry name" value="Homeodomain-like"/>
    <property type="match status" value="1"/>
</dbReference>
<evidence type="ECO:0000313" key="6">
    <source>
        <dbReference type="EMBL" id="GLY77650.1"/>
    </source>
</evidence>
<evidence type="ECO:0000256" key="2">
    <source>
        <dbReference type="ARBA" id="ARBA00023125"/>
    </source>
</evidence>
<feature type="domain" description="HTH tetR-type" evidence="5">
    <location>
        <begin position="16"/>
        <end position="75"/>
    </location>
</feature>
<protein>
    <submittedName>
        <fullName evidence="6">TetR family transcriptional regulator</fullName>
    </submittedName>
</protein>
<keyword evidence="3" id="KW-0804">Transcription</keyword>
<evidence type="ECO:0000256" key="1">
    <source>
        <dbReference type="ARBA" id="ARBA00023015"/>
    </source>
</evidence>
<gene>
    <name evidence="6" type="ORF">Airi01_059170</name>
</gene>